<dbReference type="InterPro" id="IPR000415">
    <property type="entry name" value="Nitroreductase-like"/>
</dbReference>
<dbReference type="Gene3D" id="3.40.109.10">
    <property type="entry name" value="NADH Oxidase"/>
    <property type="match status" value="1"/>
</dbReference>
<protein>
    <submittedName>
        <fullName evidence="7">Nitroreductase</fullName>
    </submittedName>
</protein>
<dbReference type="SUPFAM" id="SSF55469">
    <property type="entry name" value="FMN-dependent nitroreductase-like"/>
    <property type="match status" value="1"/>
</dbReference>
<evidence type="ECO:0000256" key="4">
    <source>
        <dbReference type="ARBA" id="ARBA00022643"/>
    </source>
</evidence>
<proteinExistence type="inferred from homology"/>
<dbReference type="Pfam" id="PF00881">
    <property type="entry name" value="Nitroreductase"/>
    <property type="match status" value="1"/>
</dbReference>
<dbReference type="EMBL" id="QLAG01000029">
    <property type="protein sequence ID" value="TLX61969.1"/>
    <property type="molecule type" value="Genomic_DNA"/>
</dbReference>
<organism evidence="7 8">
    <name type="scientific">Stutzerimonas nosocomialis</name>
    <dbReference type="NCBI Taxonomy" id="1056496"/>
    <lineage>
        <taxon>Bacteria</taxon>
        <taxon>Pseudomonadati</taxon>
        <taxon>Pseudomonadota</taxon>
        <taxon>Gammaproteobacteria</taxon>
        <taxon>Pseudomonadales</taxon>
        <taxon>Pseudomonadaceae</taxon>
        <taxon>Stutzerimonas</taxon>
    </lineage>
</organism>
<gene>
    <name evidence="7" type="ORF">DN820_18505</name>
</gene>
<sequence length="222" mass="25570">MKVSDALRQRRSIRAFDRRPVDSGLLRSLLDQACRAPSSGNLQPWRIFVLQGDALVRFREAMQRHLAEAPAPDPRDYAIYPEPLFEPYRGYRFRVGEGMYRLLGIGREDKAARLAWFARNFTFFDAPCALFFFVDRRMGPGQWADLGMYQQSLMLLLKEHGLDSCAQACWARYPRQVSQWLDAPPELVLHCGMAVGHADPQAVVNQLRSERMPLADYCRFVD</sequence>
<dbReference type="AlphaFoldDB" id="A0A5R9QA19"/>
<dbReference type="CDD" id="cd02136">
    <property type="entry name" value="PnbA_NfnB-like"/>
    <property type="match status" value="1"/>
</dbReference>
<evidence type="ECO:0000313" key="7">
    <source>
        <dbReference type="EMBL" id="TLX61969.1"/>
    </source>
</evidence>
<dbReference type="RefSeq" id="WP_138412542.1">
    <property type="nucleotide sequence ID" value="NZ_QLAG01000029.1"/>
</dbReference>
<dbReference type="InterPro" id="IPR029479">
    <property type="entry name" value="Nitroreductase"/>
</dbReference>
<keyword evidence="4" id="KW-0288">FMN</keyword>
<comment type="caution">
    <text evidence="7">The sequence shown here is derived from an EMBL/GenBank/DDBJ whole genome shotgun (WGS) entry which is preliminary data.</text>
</comment>
<evidence type="ECO:0000313" key="8">
    <source>
        <dbReference type="Proteomes" id="UP000306753"/>
    </source>
</evidence>
<evidence type="ECO:0000256" key="3">
    <source>
        <dbReference type="ARBA" id="ARBA00022630"/>
    </source>
</evidence>
<dbReference type="PANTHER" id="PTHR43673:SF2">
    <property type="entry name" value="NITROREDUCTASE"/>
    <property type="match status" value="1"/>
</dbReference>
<keyword evidence="8" id="KW-1185">Reference proteome</keyword>
<feature type="domain" description="Nitroreductase" evidence="6">
    <location>
        <begin position="7"/>
        <end position="197"/>
    </location>
</feature>
<dbReference type="Proteomes" id="UP000306753">
    <property type="component" value="Unassembled WGS sequence"/>
</dbReference>
<evidence type="ECO:0000259" key="6">
    <source>
        <dbReference type="Pfam" id="PF00881"/>
    </source>
</evidence>
<accession>A0A5R9QA19</accession>
<reference evidence="7 8" key="1">
    <citation type="journal article" date="2017" name="Eur. J. Clin. Microbiol. Infect. Dis.">
        <title>Uncommonly isolated clinical Pseudomonas: identification and phylogenetic assignation.</title>
        <authorList>
            <person name="Mulet M."/>
            <person name="Gomila M."/>
            <person name="Ramirez A."/>
            <person name="Cardew S."/>
            <person name="Moore E.R."/>
            <person name="Lalucat J."/>
            <person name="Garcia-Valdes E."/>
        </authorList>
    </citation>
    <scope>NUCLEOTIDE SEQUENCE [LARGE SCALE GENOMIC DNA]</scope>
    <source>
        <strain evidence="7 8">SD129</strain>
    </source>
</reference>
<evidence type="ECO:0000256" key="5">
    <source>
        <dbReference type="ARBA" id="ARBA00023002"/>
    </source>
</evidence>
<comment type="cofactor">
    <cofactor evidence="1">
        <name>FMN</name>
        <dbReference type="ChEBI" id="CHEBI:58210"/>
    </cofactor>
</comment>
<evidence type="ECO:0000256" key="1">
    <source>
        <dbReference type="ARBA" id="ARBA00001917"/>
    </source>
</evidence>
<evidence type="ECO:0000256" key="2">
    <source>
        <dbReference type="ARBA" id="ARBA00007118"/>
    </source>
</evidence>
<dbReference type="PANTHER" id="PTHR43673">
    <property type="entry name" value="NAD(P)H NITROREDUCTASE YDGI-RELATED"/>
    <property type="match status" value="1"/>
</dbReference>
<comment type="similarity">
    <text evidence="2">Belongs to the nitroreductase family.</text>
</comment>
<name>A0A5R9QA19_9GAMM</name>
<keyword evidence="3" id="KW-0285">Flavoprotein</keyword>
<keyword evidence="5" id="KW-0560">Oxidoreductase</keyword>
<dbReference type="GO" id="GO:0016491">
    <property type="term" value="F:oxidoreductase activity"/>
    <property type="evidence" value="ECO:0007669"/>
    <property type="project" value="UniProtKB-KW"/>
</dbReference>